<organism evidence="2 3">
    <name type="scientific">Sphingomonas canadensis</name>
    <dbReference type="NCBI Taxonomy" id="1219257"/>
    <lineage>
        <taxon>Bacteria</taxon>
        <taxon>Pseudomonadati</taxon>
        <taxon>Pseudomonadota</taxon>
        <taxon>Alphaproteobacteria</taxon>
        <taxon>Sphingomonadales</taxon>
        <taxon>Sphingomonadaceae</taxon>
        <taxon>Sphingomonas</taxon>
    </lineage>
</organism>
<keyword evidence="3" id="KW-1185">Reference proteome</keyword>
<keyword evidence="1" id="KW-1133">Transmembrane helix</keyword>
<comment type="caution">
    <text evidence="2">The sequence shown here is derived from an EMBL/GenBank/DDBJ whole genome shotgun (WGS) entry which is preliminary data.</text>
</comment>
<accession>A0ABW3H498</accession>
<dbReference type="RefSeq" id="WP_264943707.1">
    <property type="nucleotide sequence ID" value="NZ_JAPDRA010000003.1"/>
</dbReference>
<evidence type="ECO:0000256" key="1">
    <source>
        <dbReference type="SAM" id="Phobius"/>
    </source>
</evidence>
<sequence length="245" mass="25740">MNRNLSAIFADAAALWRSDADLLARVAAVFFFLPGLAQALFVPMPELAGLEAPEAMPVLAEWLRANIGWLAGQFLMHSLGSCALLVLLLDPARPAVGGAMRIALRRLPGYVVLTLTALLVVLIGMFPLLVPGFYLMGRLFLTGPTYVAEPQKGAIDALVAGIRHSHRNGWMLALVALTVGIIQYLAAGILDAIAQVAGVGAGTSVYLLAPFKLAIAAAGAALALWQVLLSAAAYRLLATAPRHGI</sequence>
<feature type="transmembrane region" description="Helical" evidence="1">
    <location>
        <begin position="110"/>
        <end position="134"/>
    </location>
</feature>
<feature type="transmembrane region" description="Helical" evidence="1">
    <location>
        <begin position="22"/>
        <end position="41"/>
    </location>
</feature>
<evidence type="ECO:0000313" key="3">
    <source>
        <dbReference type="Proteomes" id="UP001596977"/>
    </source>
</evidence>
<feature type="transmembrane region" description="Helical" evidence="1">
    <location>
        <begin position="67"/>
        <end position="89"/>
    </location>
</feature>
<dbReference type="EMBL" id="JBHTJG010000003">
    <property type="protein sequence ID" value="MFD0946336.1"/>
    <property type="molecule type" value="Genomic_DNA"/>
</dbReference>
<keyword evidence="1" id="KW-0812">Transmembrane</keyword>
<gene>
    <name evidence="2" type="ORF">ACFQ1E_08310</name>
</gene>
<protein>
    <recommendedName>
        <fullName evidence="4">Glycerophosphoryl diester phosphodiesterase membrane domain-containing protein</fullName>
    </recommendedName>
</protein>
<name>A0ABW3H498_9SPHN</name>
<evidence type="ECO:0000313" key="2">
    <source>
        <dbReference type="EMBL" id="MFD0946336.1"/>
    </source>
</evidence>
<evidence type="ECO:0008006" key="4">
    <source>
        <dbReference type="Google" id="ProtNLM"/>
    </source>
</evidence>
<proteinExistence type="predicted"/>
<keyword evidence="1" id="KW-0472">Membrane</keyword>
<reference evidence="3" key="1">
    <citation type="journal article" date="2019" name="Int. J. Syst. Evol. Microbiol.">
        <title>The Global Catalogue of Microorganisms (GCM) 10K type strain sequencing project: providing services to taxonomists for standard genome sequencing and annotation.</title>
        <authorList>
            <consortium name="The Broad Institute Genomics Platform"/>
            <consortium name="The Broad Institute Genome Sequencing Center for Infectious Disease"/>
            <person name="Wu L."/>
            <person name="Ma J."/>
        </authorList>
    </citation>
    <scope>NUCLEOTIDE SEQUENCE [LARGE SCALE GENOMIC DNA]</scope>
    <source>
        <strain evidence="3">CCUG 62982</strain>
    </source>
</reference>
<dbReference type="Proteomes" id="UP001596977">
    <property type="component" value="Unassembled WGS sequence"/>
</dbReference>
<feature type="transmembrane region" description="Helical" evidence="1">
    <location>
        <begin position="205"/>
        <end position="228"/>
    </location>
</feature>
<feature type="transmembrane region" description="Helical" evidence="1">
    <location>
        <begin position="170"/>
        <end position="193"/>
    </location>
</feature>